<feature type="transmembrane region" description="Helical" evidence="8">
    <location>
        <begin position="205"/>
        <end position="230"/>
    </location>
</feature>
<keyword evidence="7 8" id="KW-0472">Membrane</keyword>
<evidence type="ECO:0000256" key="3">
    <source>
        <dbReference type="ARBA" id="ARBA00005985"/>
    </source>
</evidence>
<evidence type="ECO:0000256" key="4">
    <source>
        <dbReference type="ARBA" id="ARBA00022679"/>
    </source>
</evidence>
<dbReference type="CDD" id="cd13959">
    <property type="entry name" value="PT_UbiA_COQ2"/>
    <property type="match status" value="1"/>
</dbReference>
<name>A0ABR9ZNB3_9FIRM</name>
<dbReference type="InterPro" id="IPR044878">
    <property type="entry name" value="UbiA_sf"/>
</dbReference>
<dbReference type="InterPro" id="IPR006371">
    <property type="entry name" value="Polyprenyltransferase_UbiA-li"/>
</dbReference>
<dbReference type="RefSeq" id="WP_194700129.1">
    <property type="nucleotide sequence ID" value="NZ_JADKNH010000001.1"/>
</dbReference>
<keyword evidence="10" id="KW-1185">Reference proteome</keyword>
<evidence type="ECO:0000256" key="6">
    <source>
        <dbReference type="ARBA" id="ARBA00022989"/>
    </source>
</evidence>
<comment type="caution">
    <text evidence="9">The sequence shown here is derived from an EMBL/GenBank/DDBJ whole genome shotgun (WGS) entry which is preliminary data.</text>
</comment>
<feature type="transmembrane region" description="Helical" evidence="8">
    <location>
        <begin position="29"/>
        <end position="56"/>
    </location>
</feature>
<keyword evidence="4" id="KW-0808">Transferase</keyword>
<comment type="cofactor">
    <cofactor evidence="1">
        <name>Mg(2+)</name>
        <dbReference type="ChEBI" id="CHEBI:18420"/>
    </cofactor>
</comment>
<evidence type="ECO:0000256" key="7">
    <source>
        <dbReference type="ARBA" id="ARBA00023136"/>
    </source>
</evidence>
<feature type="transmembrane region" description="Helical" evidence="8">
    <location>
        <begin position="165"/>
        <end position="185"/>
    </location>
</feature>
<evidence type="ECO:0000256" key="2">
    <source>
        <dbReference type="ARBA" id="ARBA00004141"/>
    </source>
</evidence>
<dbReference type="Gene3D" id="1.10.357.140">
    <property type="entry name" value="UbiA prenyltransferase"/>
    <property type="match status" value="1"/>
</dbReference>
<protein>
    <submittedName>
        <fullName evidence="9">UbiA family prenyltransferase</fullName>
    </submittedName>
</protein>
<comment type="subcellular location">
    <subcellularLocation>
        <location evidence="2">Membrane</location>
        <topology evidence="2">Multi-pass membrane protein</topology>
    </subcellularLocation>
</comment>
<feature type="transmembrane region" description="Helical" evidence="8">
    <location>
        <begin position="266"/>
        <end position="289"/>
    </location>
</feature>
<keyword evidence="5 8" id="KW-0812">Transmembrane</keyword>
<dbReference type="Pfam" id="PF01040">
    <property type="entry name" value="UbiA"/>
    <property type="match status" value="1"/>
</dbReference>
<evidence type="ECO:0000313" key="10">
    <source>
        <dbReference type="Proteomes" id="UP000614200"/>
    </source>
</evidence>
<evidence type="ECO:0000256" key="1">
    <source>
        <dbReference type="ARBA" id="ARBA00001946"/>
    </source>
</evidence>
<dbReference type="PANTHER" id="PTHR11048:SF28">
    <property type="entry name" value="4-HYDROXYBENZOATE POLYPRENYLTRANSFERASE, MITOCHONDRIAL"/>
    <property type="match status" value="1"/>
</dbReference>
<comment type="similarity">
    <text evidence="3">Belongs to the UbiA prenyltransferase family.</text>
</comment>
<evidence type="ECO:0000256" key="8">
    <source>
        <dbReference type="SAM" id="Phobius"/>
    </source>
</evidence>
<dbReference type="InterPro" id="IPR000537">
    <property type="entry name" value="UbiA_prenyltransferase"/>
</dbReference>
<feature type="transmembrane region" description="Helical" evidence="8">
    <location>
        <begin position="139"/>
        <end position="159"/>
    </location>
</feature>
<evidence type="ECO:0000313" key="9">
    <source>
        <dbReference type="EMBL" id="MBF4691899.1"/>
    </source>
</evidence>
<proteinExistence type="inferred from homology"/>
<keyword evidence="6 8" id="KW-1133">Transmembrane helix</keyword>
<dbReference type="EMBL" id="JADKNH010000001">
    <property type="protein sequence ID" value="MBF4691899.1"/>
    <property type="molecule type" value="Genomic_DNA"/>
</dbReference>
<sequence>MVLNNRIRSKLKTYGELVMFSHTLFSLPFALMAMFLAADGLPSLGLILWILLALFAGRNGANALNRYVDAEFDARNPRTAQRHIPSGSVKRNEALYITIVCYILFVFAAAQINTLCLLLSPVALILFTLYSYTKRFTWLCHVILGITCAGAPVGAWLAVRGQFELVPLVFAAIVTLWVSGFDIIYGTQDIEFDRAVGLFSIPARFGYRGALWIARAFHFMMWILLIALYFITNLGIVYIVGVMLSGVLLVLEHYMVEPSHREKMNFASYHINQIISMLLLIATTVDVFIF</sequence>
<dbReference type="PANTHER" id="PTHR11048">
    <property type="entry name" value="PRENYLTRANSFERASES"/>
    <property type="match status" value="1"/>
</dbReference>
<dbReference type="InterPro" id="IPR039653">
    <property type="entry name" value="Prenyltransferase"/>
</dbReference>
<evidence type="ECO:0000256" key="5">
    <source>
        <dbReference type="ARBA" id="ARBA00022692"/>
    </source>
</evidence>
<organism evidence="9 10">
    <name type="scientific">Fusibacter ferrireducens</name>
    <dbReference type="NCBI Taxonomy" id="2785058"/>
    <lineage>
        <taxon>Bacteria</taxon>
        <taxon>Bacillati</taxon>
        <taxon>Bacillota</taxon>
        <taxon>Clostridia</taxon>
        <taxon>Eubacteriales</taxon>
        <taxon>Eubacteriales Family XII. Incertae Sedis</taxon>
        <taxon>Fusibacter</taxon>
    </lineage>
</organism>
<dbReference type="Gene3D" id="1.20.120.1780">
    <property type="entry name" value="UbiA prenyltransferase"/>
    <property type="match status" value="1"/>
</dbReference>
<accession>A0ABR9ZNB3</accession>
<dbReference type="NCBIfam" id="TIGR01475">
    <property type="entry name" value="ubiA_other"/>
    <property type="match status" value="1"/>
</dbReference>
<feature type="transmembrane region" description="Helical" evidence="8">
    <location>
        <begin position="236"/>
        <end position="254"/>
    </location>
</feature>
<gene>
    <name evidence="9" type="ORF">ISU02_02160</name>
</gene>
<reference evidence="9 10" key="1">
    <citation type="submission" date="2020-11" db="EMBL/GenBank/DDBJ databases">
        <title>Fusibacter basophilias sp. nov.</title>
        <authorList>
            <person name="Qiu D."/>
        </authorList>
    </citation>
    <scope>NUCLEOTIDE SEQUENCE [LARGE SCALE GENOMIC DNA]</scope>
    <source>
        <strain evidence="9 10">Q10-2</strain>
    </source>
</reference>
<dbReference type="Proteomes" id="UP000614200">
    <property type="component" value="Unassembled WGS sequence"/>
</dbReference>
<feature type="transmembrane region" description="Helical" evidence="8">
    <location>
        <begin position="94"/>
        <end position="127"/>
    </location>
</feature>